<keyword evidence="19" id="KW-0472">Membrane</keyword>
<dbReference type="GO" id="GO:0030288">
    <property type="term" value="C:outer membrane-bounded periplasmic space"/>
    <property type="evidence" value="ECO:0007669"/>
    <property type="project" value="TreeGrafter"/>
</dbReference>
<evidence type="ECO:0000256" key="20">
    <source>
        <dbReference type="ARBA" id="ARBA00023251"/>
    </source>
</evidence>
<dbReference type="InterPro" id="IPR023346">
    <property type="entry name" value="Lysozyme-like_dom_sf"/>
</dbReference>
<evidence type="ECO:0000313" key="31">
    <source>
        <dbReference type="EMBL" id="QDH13333.1"/>
    </source>
</evidence>
<dbReference type="EC" id="3.4.16.4" evidence="5"/>
<comment type="similarity">
    <text evidence="4">In the N-terminal section; belongs to the glycosyltransferase 51 family.</text>
</comment>
<feature type="region of interest" description="Disordered" evidence="27">
    <location>
        <begin position="265"/>
        <end position="288"/>
    </location>
</feature>
<evidence type="ECO:0000256" key="6">
    <source>
        <dbReference type="ARBA" id="ARBA00018638"/>
    </source>
</evidence>
<evidence type="ECO:0000256" key="24">
    <source>
        <dbReference type="ARBA" id="ARBA00044770"/>
    </source>
</evidence>
<evidence type="ECO:0000256" key="16">
    <source>
        <dbReference type="ARBA" id="ARBA00022968"/>
    </source>
</evidence>
<keyword evidence="9" id="KW-0121">Carboxypeptidase</keyword>
<evidence type="ECO:0000256" key="12">
    <source>
        <dbReference type="ARBA" id="ARBA00022679"/>
    </source>
</evidence>
<keyword evidence="32" id="KW-1185">Reference proteome</keyword>
<dbReference type="InterPro" id="IPR031376">
    <property type="entry name" value="PCB_OB"/>
</dbReference>
<protein>
    <recommendedName>
        <fullName evidence="6">Penicillin-binding protein 1A</fullName>
        <ecNumber evidence="24">2.4.99.28</ecNumber>
        <ecNumber evidence="5">3.4.16.4</ecNumber>
    </recommendedName>
</protein>
<keyword evidence="17" id="KW-0573">Peptidoglycan synthesis</keyword>
<evidence type="ECO:0000256" key="23">
    <source>
        <dbReference type="ARBA" id="ARBA00034000"/>
    </source>
</evidence>
<feature type="region of interest" description="Disordered" evidence="27">
    <location>
        <begin position="798"/>
        <end position="865"/>
    </location>
</feature>
<evidence type="ECO:0000256" key="4">
    <source>
        <dbReference type="ARBA" id="ARBA00007739"/>
    </source>
</evidence>
<evidence type="ECO:0000256" key="7">
    <source>
        <dbReference type="ARBA" id="ARBA00022475"/>
    </source>
</evidence>
<dbReference type="OrthoDB" id="9766909at2"/>
<evidence type="ECO:0000259" key="30">
    <source>
        <dbReference type="Pfam" id="PF17092"/>
    </source>
</evidence>
<evidence type="ECO:0000256" key="18">
    <source>
        <dbReference type="ARBA" id="ARBA00022989"/>
    </source>
</evidence>
<reference evidence="31 32" key="1">
    <citation type="submission" date="2019-03" db="EMBL/GenBank/DDBJ databases">
        <title>The complete genome sequence of Swingsia_sp. F3b2 LMG30590(T).</title>
        <authorList>
            <person name="Chua K.-O."/>
            <person name="Chan K.-G."/>
            <person name="See-Too W.-S."/>
        </authorList>
    </citation>
    <scope>NUCLEOTIDE SEQUENCE [LARGE SCALE GENOMIC DNA]</scope>
    <source>
        <strain evidence="31 32">F3b2</strain>
    </source>
</reference>
<dbReference type="InterPro" id="IPR001460">
    <property type="entry name" value="PCN-bd_Tpept"/>
</dbReference>
<dbReference type="GO" id="GO:0006508">
    <property type="term" value="P:proteolysis"/>
    <property type="evidence" value="ECO:0007669"/>
    <property type="project" value="UniProtKB-KW"/>
</dbReference>
<dbReference type="Gene3D" id="1.10.3810.10">
    <property type="entry name" value="Biosynthetic peptidoglycan transglycosylase-like"/>
    <property type="match status" value="1"/>
</dbReference>
<feature type="domain" description="Penicillin-binding protein OB-like" evidence="30">
    <location>
        <begin position="345"/>
        <end position="448"/>
    </location>
</feature>
<keyword evidence="12" id="KW-0808">Transferase</keyword>
<dbReference type="Pfam" id="PF00905">
    <property type="entry name" value="Transpeptidase"/>
    <property type="match status" value="1"/>
</dbReference>
<sequence length="865" mass="93177">MSAPAPRRPDHPPGTSPRARRVRLALATVLSLGVLGTGAAALAGWVGYEGLEATLPDVTTLQHYHPPTVSRVYANNDVLMAELAKERRIYVPIAAIPPLVRNAFIAAEDQHFYTHHGIDPVAIMRAGLTDLANRHGKRPLGASTITQQVAKGMLLNDNSLSLARKAKEALLALRIEQALPKNRILEIYLDGIYLGNGTYGVQAAALGYFNKPLDQLDVAEAAMLAAMPKSPAHYNPFYHPEAAKERRDWVIDRMEETGAITPAQAEAAKAEPLPTTGHGARRGPLPDSEWFSEDVRRDLIEHFGAANALQGGLDVHTSMEPALQHIVTRALRQGLVQYDRSNNAWRGSLGQLDNAEAWPEMLADKRYAAAHTPVTMPDEWRLAAVITSPAGPHRPARVGWLEDGAPRTGLLRPGDAHWARFHPLRPGDLVMIEPQKDGEAALQQLPQVEGAAVVMEARTGRVLAMTGGWSFRASQFNRVTQALRQPGSSFKPLIYLEAMDEGISPSQKFQDGPISFGDWHPQNYEHNNWGPTTLHDALRESRNLVTIRLAAHLGMKKVIDIAERSGMVNNMPPYLPAALGAVETTVLKEAAAYAAMANGGHRITPSLVDYIEGPDGSIISRATPIVLGQAPTTQDNMEGLPTLENTTPQLASPQAAYQIATMMKDVIVHGTGRIAGAGINQPIGGKTGTSQDYRDAWFAGYSPEIVTVVWVGYDTPRSLGKRETGGRVAGPIWNTIMKAALAERRPLDFAQPEGVHLFHYDTGRIPAVDAFLDDQYPGASGSLAVPHEKVAIEAGEGGQLVPGSEEDMDDAPSTSASAEGAPNFPSLAPNDAGANSPYPTSIPESRSTTAPEEEQDANIGVGGLY</sequence>
<keyword evidence="14" id="KW-0378">Hydrolase</keyword>
<keyword evidence="21" id="KW-0511">Multifunctional enzyme</keyword>
<evidence type="ECO:0000259" key="29">
    <source>
        <dbReference type="Pfam" id="PF00912"/>
    </source>
</evidence>
<evidence type="ECO:0000256" key="15">
    <source>
        <dbReference type="ARBA" id="ARBA00022960"/>
    </source>
</evidence>
<dbReference type="SUPFAM" id="SSF56601">
    <property type="entry name" value="beta-lactamase/transpeptidase-like"/>
    <property type="match status" value="1"/>
</dbReference>
<evidence type="ECO:0000256" key="14">
    <source>
        <dbReference type="ARBA" id="ARBA00022801"/>
    </source>
</evidence>
<evidence type="ECO:0000256" key="17">
    <source>
        <dbReference type="ARBA" id="ARBA00022984"/>
    </source>
</evidence>
<dbReference type="GO" id="GO:0005886">
    <property type="term" value="C:plasma membrane"/>
    <property type="evidence" value="ECO:0007669"/>
    <property type="project" value="UniProtKB-SubCell"/>
</dbReference>
<feature type="domain" description="Penicillin-binding protein transpeptidase" evidence="28">
    <location>
        <begin position="450"/>
        <end position="738"/>
    </location>
</feature>
<evidence type="ECO:0000256" key="22">
    <source>
        <dbReference type="ARBA" id="ARBA00023316"/>
    </source>
</evidence>
<evidence type="ECO:0000256" key="10">
    <source>
        <dbReference type="ARBA" id="ARBA00022670"/>
    </source>
</evidence>
<evidence type="ECO:0000256" key="25">
    <source>
        <dbReference type="ARBA" id="ARBA00049902"/>
    </source>
</evidence>
<dbReference type="NCBIfam" id="TIGR02074">
    <property type="entry name" value="PBP_1a_fam"/>
    <property type="match status" value="1"/>
</dbReference>
<keyword evidence="22" id="KW-0961">Cell wall biogenesis/degradation</keyword>
<feature type="compositionally biased region" description="Polar residues" evidence="27">
    <location>
        <begin position="837"/>
        <end position="850"/>
    </location>
</feature>
<comment type="catalytic activity">
    <reaction evidence="23">
        <text>Preferential cleavage: (Ac)2-L-Lys-D-Ala-|-D-Ala. Also transpeptidation of peptidyl-alanyl moieties that are N-acyl substituents of D-alanine.</text>
        <dbReference type="EC" id="3.4.16.4"/>
    </reaction>
</comment>
<keyword evidence="11" id="KW-0328">Glycosyltransferase</keyword>
<comment type="subcellular location">
    <subcellularLocation>
        <location evidence="1">Cell inner membrane</location>
        <topology evidence="1">Single-pass type II membrane protein</topology>
    </subcellularLocation>
</comment>
<keyword evidence="15" id="KW-0133">Cell shape</keyword>
<evidence type="ECO:0000256" key="19">
    <source>
        <dbReference type="ARBA" id="ARBA00023136"/>
    </source>
</evidence>
<dbReference type="UniPathway" id="UPA00219"/>
<comment type="pathway">
    <text evidence="26">Glycan biosynthesis.</text>
</comment>
<dbReference type="InterPro" id="IPR036950">
    <property type="entry name" value="PBP_transglycosylase"/>
</dbReference>
<dbReference type="InterPro" id="IPR001264">
    <property type="entry name" value="Glyco_trans_51"/>
</dbReference>
<gene>
    <name evidence="31" type="ORF">E3E12_02965</name>
</gene>
<keyword evidence="20" id="KW-0046">Antibiotic resistance</keyword>
<comment type="pathway">
    <text evidence="2">Cell wall biogenesis; peptidoglycan biosynthesis.</text>
</comment>
<dbReference type="EMBL" id="CP038231">
    <property type="protein sequence ID" value="QDH13333.1"/>
    <property type="molecule type" value="Genomic_DNA"/>
</dbReference>
<dbReference type="GO" id="GO:0008360">
    <property type="term" value="P:regulation of cell shape"/>
    <property type="evidence" value="ECO:0007669"/>
    <property type="project" value="UniProtKB-KW"/>
</dbReference>
<evidence type="ECO:0000256" key="5">
    <source>
        <dbReference type="ARBA" id="ARBA00012448"/>
    </source>
</evidence>
<dbReference type="Pfam" id="PF00912">
    <property type="entry name" value="Transgly"/>
    <property type="match status" value="1"/>
</dbReference>
<feature type="domain" description="Glycosyl transferase family 51" evidence="29">
    <location>
        <begin position="79"/>
        <end position="255"/>
    </location>
</feature>
<evidence type="ECO:0000256" key="8">
    <source>
        <dbReference type="ARBA" id="ARBA00022519"/>
    </source>
</evidence>
<dbReference type="AlphaFoldDB" id="A0A4Y6U7F2"/>
<keyword evidence="8" id="KW-0997">Cell inner membrane</keyword>
<evidence type="ECO:0000256" key="9">
    <source>
        <dbReference type="ARBA" id="ARBA00022645"/>
    </source>
</evidence>
<dbReference type="InterPro" id="IPR012338">
    <property type="entry name" value="Beta-lactam/transpept-like"/>
</dbReference>
<dbReference type="PANTHER" id="PTHR32282:SF27">
    <property type="entry name" value="PENICILLIN-BINDING PROTEIN 1A"/>
    <property type="match status" value="1"/>
</dbReference>
<dbReference type="KEGG" id="swf:E3E12_02965"/>
<dbReference type="Pfam" id="PF17092">
    <property type="entry name" value="PCB_OB"/>
    <property type="match status" value="1"/>
</dbReference>
<evidence type="ECO:0000256" key="1">
    <source>
        <dbReference type="ARBA" id="ARBA00004249"/>
    </source>
</evidence>
<dbReference type="SUPFAM" id="SSF53955">
    <property type="entry name" value="Lysozyme-like"/>
    <property type="match status" value="1"/>
</dbReference>
<evidence type="ECO:0000256" key="21">
    <source>
        <dbReference type="ARBA" id="ARBA00023268"/>
    </source>
</evidence>
<evidence type="ECO:0000313" key="32">
    <source>
        <dbReference type="Proteomes" id="UP000318709"/>
    </source>
</evidence>
<keyword evidence="10" id="KW-0645">Protease</keyword>
<dbReference type="Gene3D" id="3.40.710.10">
    <property type="entry name" value="DD-peptidase/beta-lactamase superfamily"/>
    <property type="match status" value="2"/>
</dbReference>
<dbReference type="InterPro" id="IPR050396">
    <property type="entry name" value="Glycosyltr_51/Transpeptidase"/>
</dbReference>
<dbReference type="GO" id="GO:0008955">
    <property type="term" value="F:peptidoglycan glycosyltransferase activity"/>
    <property type="evidence" value="ECO:0007669"/>
    <property type="project" value="UniProtKB-EC"/>
</dbReference>
<dbReference type="GO" id="GO:0009252">
    <property type="term" value="P:peptidoglycan biosynthetic process"/>
    <property type="evidence" value="ECO:0007669"/>
    <property type="project" value="UniProtKB-UniPathway"/>
</dbReference>
<evidence type="ECO:0000256" key="2">
    <source>
        <dbReference type="ARBA" id="ARBA00004752"/>
    </source>
</evidence>
<comment type="catalytic activity">
    <reaction evidence="25">
        <text>[GlcNAc-(1-&gt;4)-Mur2Ac(oyl-L-Ala-gamma-D-Glu-L-Lys-D-Ala-D-Ala)](n)-di-trans,octa-cis-undecaprenyl diphosphate + beta-D-GlcNAc-(1-&gt;4)-Mur2Ac(oyl-L-Ala-gamma-D-Glu-L-Lys-D-Ala-D-Ala)-di-trans,octa-cis-undecaprenyl diphosphate = [GlcNAc-(1-&gt;4)-Mur2Ac(oyl-L-Ala-gamma-D-Glu-L-Lys-D-Ala-D-Ala)](n+1)-di-trans,octa-cis-undecaprenyl diphosphate + di-trans,octa-cis-undecaprenyl diphosphate + H(+)</text>
        <dbReference type="Rhea" id="RHEA:23708"/>
        <dbReference type="Rhea" id="RHEA-COMP:9602"/>
        <dbReference type="Rhea" id="RHEA-COMP:9603"/>
        <dbReference type="ChEBI" id="CHEBI:15378"/>
        <dbReference type="ChEBI" id="CHEBI:58405"/>
        <dbReference type="ChEBI" id="CHEBI:60033"/>
        <dbReference type="ChEBI" id="CHEBI:78435"/>
        <dbReference type="EC" id="2.4.99.28"/>
    </reaction>
</comment>
<comment type="similarity">
    <text evidence="3">In the C-terminal section; belongs to the transpeptidase family.</text>
</comment>
<evidence type="ECO:0000256" key="13">
    <source>
        <dbReference type="ARBA" id="ARBA00022692"/>
    </source>
</evidence>
<accession>A0A4Y6U7F2</accession>
<keyword evidence="7" id="KW-1003">Cell membrane</keyword>
<dbReference type="RefSeq" id="WP_141442994.1">
    <property type="nucleotide sequence ID" value="NZ_CP038231.1"/>
</dbReference>
<dbReference type="FunFam" id="1.10.3810.10:FF:000003">
    <property type="entry name" value="Penicillin-binding protein 1a"/>
    <property type="match status" value="1"/>
</dbReference>
<dbReference type="GO" id="GO:0009002">
    <property type="term" value="F:serine-type D-Ala-D-Ala carboxypeptidase activity"/>
    <property type="evidence" value="ECO:0007669"/>
    <property type="project" value="UniProtKB-EC"/>
</dbReference>
<dbReference type="Proteomes" id="UP000318709">
    <property type="component" value="Chromosome"/>
</dbReference>
<dbReference type="EC" id="2.4.99.28" evidence="24"/>
<name>A0A4Y6U7F2_9PROT</name>
<evidence type="ECO:0000256" key="3">
    <source>
        <dbReference type="ARBA" id="ARBA00007090"/>
    </source>
</evidence>
<proteinExistence type="inferred from homology"/>
<dbReference type="GO" id="GO:0046677">
    <property type="term" value="P:response to antibiotic"/>
    <property type="evidence" value="ECO:0007669"/>
    <property type="project" value="UniProtKB-KW"/>
</dbReference>
<keyword evidence="18" id="KW-1133">Transmembrane helix</keyword>
<dbReference type="PANTHER" id="PTHR32282">
    <property type="entry name" value="BINDING PROTEIN TRANSPEPTIDASE, PUTATIVE-RELATED"/>
    <property type="match status" value="1"/>
</dbReference>
<evidence type="ECO:0000259" key="28">
    <source>
        <dbReference type="Pfam" id="PF00905"/>
    </source>
</evidence>
<evidence type="ECO:0000256" key="26">
    <source>
        <dbReference type="ARBA" id="ARBA00060592"/>
    </source>
</evidence>
<evidence type="ECO:0000256" key="27">
    <source>
        <dbReference type="SAM" id="MobiDB-lite"/>
    </source>
</evidence>
<dbReference type="GO" id="GO:0008658">
    <property type="term" value="F:penicillin binding"/>
    <property type="evidence" value="ECO:0007669"/>
    <property type="project" value="InterPro"/>
</dbReference>
<dbReference type="GO" id="GO:0071555">
    <property type="term" value="P:cell wall organization"/>
    <property type="evidence" value="ECO:0007669"/>
    <property type="project" value="UniProtKB-KW"/>
</dbReference>
<keyword evidence="13" id="KW-0812">Transmembrane</keyword>
<evidence type="ECO:0000256" key="11">
    <source>
        <dbReference type="ARBA" id="ARBA00022676"/>
    </source>
</evidence>
<organism evidence="31 32">
    <name type="scientific">Formicincola oecophyllae</name>
    <dbReference type="NCBI Taxonomy" id="2558361"/>
    <lineage>
        <taxon>Bacteria</taxon>
        <taxon>Pseudomonadati</taxon>
        <taxon>Pseudomonadota</taxon>
        <taxon>Alphaproteobacteria</taxon>
        <taxon>Acetobacterales</taxon>
        <taxon>Acetobacteraceae</taxon>
        <taxon>Formicincola</taxon>
    </lineage>
</organism>
<keyword evidence="16" id="KW-0735">Signal-anchor</keyword>